<evidence type="ECO:0000313" key="2">
    <source>
        <dbReference type="Proteomes" id="UP000298663"/>
    </source>
</evidence>
<evidence type="ECO:0000313" key="1">
    <source>
        <dbReference type="EMBL" id="TKR80053.1"/>
    </source>
</evidence>
<dbReference type="EMBL" id="AZBU02000004">
    <property type="protein sequence ID" value="TKR80053.1"/>
    <property type="molecule type" value="Genomic_DNA"/>
</dbReference>
<organism evidence="1 2">
    <name type="scientific">Steinernema carpocapsae</name>
    <name type="common">Entomopathogenic nematode</name>
    <dbReference type="NCBI Taxonomy" id="34508"/>
    <lineage>
        <taxon>Eukaryota</taxon>
        <taxon>Metazoa</taxon>
        <taxon>Ecdysozoa</taxon>
        <taxon>Nematoda</taxon>
        <taxon>Chromadorea</taxon>
        <taxon>Rhabditida</taxon>
        <taxon>Tylenchina</taxon>
        <taxon>Panagrolaimomorpha</taxon>
        <taxon>Strongyloidoidea</taxon>
        <taxon>Steinernematidae</taxon>
        <taxon>Steinernema</taxon>
    </lineage>
</organism>
<gene>
    <name evidence="1" type="ORF">L596_014187</name>
</gene>
<proteinExistence type="predicted"/>
<sequence length="89" mass="10353">MPAQPIKYDFRPELNGSRQTFKRRNRKSDCFDDRSNGKRPFARVRIDIFAASSDPLNNEFKNSASALKWQKGLTIEPLLEIITVHFEIL</sequence>
<name>A0A4U5NC49_STECR</name>
<comment type="caution">
    <text evidence="1">The sequence shown here is derived from an EMBL/GenBank/DDBJ whole genome shotgun (WGS) entry which is preliminary data.</text>
</comment>
<keyword evidence="2" id="KW-1185">Reference proteome</keyword>
<dbReference type="AlphaFoldDB" id="A0A4U5NC49"/>
<protein>
    <submittedName>
        <fullName evidence="1">Uncharacterized protein</fullName>
    </submittedName>
</protein>
<dbReference type="Proteomes" id="UP000298663">
    <property type="component" value="Unassembled WGS sequence"/>
</dbReference>
<reference evidence="1 2" key="2">
    <citation type="journal article" date="2019" name="G3 (Bethesda)">
        <title>Hybrid Assembly of the Genome of the Entomopathogenic Nematode Steinernema carpocapsae Identifies the X-Chromosome.</title>
        <authorList>
            <person name="Serra L."/>
            <person name="Macchietto M."/>
            <person name="Macias-Munoz A."/>
            <person name="McGill C.J."/>
            <person name="Rodriguez I.M."/>
            <person name="Rodriguez B."/>
            <person name="Murad R."/>
            <person name="Mortazavi A."/>
        </authorList>
    </citation>
    <scope>NUCLEOTIDE SEQUENCE [LARGE SCALE GENOMIC DNA]</scope>
    <source>
        <strain evidence="1 2">ALL</strain>
    </source>
</reference>
<reference evidence="1 2" key="1">
    <citation type="journal article" date="2015" name="Genome Biol.">
        <title>Comparative genomics of Steinernema reveals deeply conserved gene regulatory networks.</title>
        <authorList>
            <person name="Dillman A.R."/>
            <person name="Macchietto M."/>
            <person name="Porter C.F."/>
            <person name="Rogers A."/>
            <person name="Williams B."/>
            <person name="Antoshechkin I."/>
            <person name="Lee M.M."/>
            <person name="Goodwin Z."/>
            <person name="Lu X."/>
            <person name="Lewis E.E."/>
            <person name="Goodrich-Blair H."/>
            <person name="Stock S.P."/>
            <person name="Adams B.J."/>
            <person name="Sternberg P.W."/>
            <person name="Mortazavi A."/>
        </authorList>
    </citation>
    <scope>NUCLEOTIDE SEQUENCE [LARGE SCALE GENOMIC DNA]</scope>
    <source>
        <strain evidence="1 2">ALL</strain>
    </source>
</reference>
<accession>A0A4U5NC49</accession>